<evidence type="ECO:0000259" key="2">
    <source>
        <dbReference type="Pfam" id="PF13439"/>
    </source>
</evidence>
<accession>A0A942E516</accession>
<evidence type="ECO:0000313" key="3">
    <source>
        <dbReference type="EMBL" id="MBS3847637.1"/>
    </source>
</evidence>
<feature type="domain" description="Glycosyl transferase family 1" evidence="1">
    <location>
        <begin position="190"/>
        <end position="340"/>
    </location>
</feature>
<dbReference type="EMBL" id="JAGXTP010000001">
    <property type="protein sequence ID" value="MBS3847637.1"/>
    <property type="molecule type" value="Genomic_DNA"/>
</dbReference>
<dbReference type="GO" id="GO:0016757">
    <property type="term" value="F:glycosyltransferase activity"/>
    <property type="evidence" value="ECO:0007669"/>
    <property type="project" value="InterPro"/>
</dbReference>
<dbReference type="InterPro" id="IPR028098">
    <property type="entry name" value="Glyco_trans_4-like_N"/>
</dbReference>
<dbReference type="CDD" id="cd03801">
    <property type="entry name" value="GT4_PimA-like"/>
    <property type="match status" value="1"/>
</dbReference>
<dbReference type="Pfam" id="PF13439">
    <property type="entry name" value="Glyco_transf_4"/>
    <property type="match status" value="1"/>
</dbReference>
<sequence>MLQRPTVKPTVHVMVATPSAATGQGGVDRVMATLKAQLAREDRPEVRAQFVASRGAGSVLLSPFYALFFCLRMIAARLRGRVDVVHINLASDGSTYRKLVIANCARLMAIPYVLHLHGAEYQEFWEGTGGLLSRSIENMFERAAQVVVLGSVWRQFIAGRAPGVADKITIIANATGVPALAQRGGGESVHILFLGRIGERKGVPQLLAALSAMAEDERWRATVAGDGSVDAARNQAASLGLSQRVAFPGWVGPTEVAQLIASADILVLPSFAENLPVSVIEGMAAGLAVVATPVGAVTDIIVDEKTGLLVPPGDVGALALALSRLVSDPELRAELGKNARMFHRQQLDLAPFAQAICEVWIAAVRTKIAREK</sequence>
<organism evidence="3 4">
    <name type="scientific">Devosia litorisediminis</name>
    <dbReference type="NCBI Taxonomy" id="2829817"/>
    <lineage>
        <taxon>Bacteria</taxon>
        <taxon>Pseudomonadati</taxon>
        <taxon>Pseudomonadota</taxon>
        <taxon>Alphaproteobacteria</taxon>
        <taxon>Hyphomicrobiales</taxon>
        <taxon>Devosiaceae</taxon>
        <taxon>Devosia</taxon>
    </lineage>
</organism>
<dbReference type="RefSeq" id="WP_212657246.1">
    <property type="nucleotide sequence ID" value="NZ_JAGXTP010000001.1"/>
</dbReference>
<comment type="caution">
    <text evidence="3">The sequence shown here is derived from an EMBL/GenBank/DDBJ whole genome shotgun (WGS) entry which is preliminary data.</text>
</comment>
<reference evidence="3" key="1">
    <citation type="submission" date="2021-04" db="EMBL/GenBank/DDBJ databases">
        <title>Devosia litorisediminis sp. nov., isolated from a sand dune.</title>
        <authorList>
            <person name="Park S."/>
            <person name="Yoon J.-H."/>
        </authorList>
    </citation>
    <scope>NUCLEOTIDE SEQUENCE</scope>
    <source>
        <strain evidence="3">BSSL-BM10</strain>
    </source>
</reference>
<dbReference type="SUPFAM" id="SSF53756">
    <property type="entry name" value="UDP-Glycosyltransferase/glycogen phosphorylase"/>
    <property type="match status" value="1"/>
</dbReference>
<gene>
    <name evidence="3" type="ORF">KD146_02895</name>
</gene>
<dbReference type="AlphaFoldDB" id="A0A942E516"/>
<name>A0A942E516_9HYPH</name>
<evidence type="ECO:0000259" key="1">
    <source>
        <dbReference type="Pfam" id="PF00534"/>
    </source>
</evidence>
<dbReference type="PANTHER" id="PTHR12526">
    <property type="entry name" value="GLYCOSYLTRANSFERASE"/>
    <property type="match status" value="1"/>
</dbReference>
<dbReference type="Gene3D" id="3.40.50.2000">
    <property type="entry name" value="Glycogen Phosphorylase B"/>
    <property type="match status" value="2"/>
</dbReference>
<dbReference type="Proteomes" id="UP000678281">
    <property type="component" value="Unassembled WGS sequence"/>
</dbReference>
<evidence type="ECO:0000313" key="4">
    <source>
        <dbReference type="Proteomes" id="UP000678281"/>
    </source>
</evidence>
<protein>
    <submittedName>
        <fullName evidence="3">Glycosyltransferase family 4 protein</fullName>
    </submittedName>
</protein>
<dbReference type="InterPro" id="IPR001296">
    <property type="entry name" value="Glyco_trans_1"/>
</dbReference>
<dbReference type="PANTHER" id="PTHR12526:SF631">
    <property type="entry name" value="BLL6306 PROTEIN"/>
    <property type="match status" value="1"/>
</dbReference>
<feature type="domain" description="Glycosyltransferase subfamily 4-like N-terminal" evidence="2">
    <location>
        <begin position="39"/>
        <end position="174"/>
    </location>
</feature>
<keyword evidence="4" id="KW-1185">Reference proteome</keyword>
<dbReference type="Pfam" id="PF00534">
    <property type="entry name" value="Glycos_transf_1"/>
    <property type="match status" value="1"/>
</dbReference>
<proteinExistence type="predicted"/>